<protein>
    <submittedName>
        <fullName evidence="2">Uncharacterized protein</fullName>
    </submittedName>
</protein>
<feature type="transmembrane region" description="Helical" evidence="1">
    <location>
        <begin position="86"/>
        <end position="107"/>
    </location>
</feature>
<accession>A0A450UM10</accession>
<reference evidence="2" key="1">
    <citation type="submission" date="2019-02" db="EMBL/GenBank/DDBJ databases">
        <authorList>
            <person name="Gruber-Vodicka R. H."/>
            <person name="Seah K. B. B."/>
        </authorList>
    </citation>
    <scope>NUCLEOTIDE SEQUENCE</scope>
    <source>
        <strain evidence="2">BECK_M7</strain>
    </source>
</reference>
<evidence type="ECO:0000256" key="1">
    <source>
        <dbReference type="SAM" id="Phobius"/>
    </source>
</evidence>
<gene>
    <name evidence="2" type="ORF">BECKLFY1418B_GA0070995_104722</name>
</gene>
<proteinExistence type="predicted"/>
<name>A0A450UM10_9GAMM</name>
<sequence>MFDMLVILFGFILISIVFLLSLIELARLRRLCSLVDEEKSHIFKKNMRIHFRFENAALFDFVNNSISSDGNEISAIKVKLQRGRKIILFLSSLFFSILILDVLVSIYR</sequence>
<keyword evidence="1" id="KW-0472">Membrane</keyword>
<feature type="transmembrane region" description="Helical" evidence="1">
    <location>
        <begin position="6"/>
        <end position="26"/>
    </location>
</feature>
<dbReference type="AlphaFoldDB" id="A0A450UM10"/>
<keyword evidence="1" id="KW-1133">Transmembrane helix</keyword>
<keyword evidence="1" id="KW-0812">Transmembrane</keyword>
<organism evidence="2">
    <name type="scientific">Candidatus Kentrum sp. LFY</name>
    <dbReference type="NCBI Taxonomy" id="2126342"/>
    <lineage>
        <taxon>Bacteria</taxon>
        <taxon>Pseudomonadati</taxon>
        <taxon>Pseudomonadota</taxon>
        <taxon>Gammaproteobacteria</taxon>
        <taxon>Candidatus Kentrum</taxon>
    </lineage>
</organism>
<evidence type="ECO:0000313" key="2">
    <source>
        <dbReference type="EMBL" id="VFJ93564.1"/>
    </source>
</evidence>
<dbReference type="EMBL" id="CAADFF010000047">
    <property type="protein sequence ID" value="VFJ93564.1"/>
    <property type="molecule type" value="Genomic_DNA"/>
</dbReference>